<dbReference type="InterPro" id="IPR003675">
    <property type="entry name" value="Rce1/LyrA-like_dom"/>
</dbReference>
<proteinExistence type="predicted"/>
<dbReference type="GO" id="GO:0004175">
    <property type="term" value="F:endopeptidase activity"/>
    <property type="evidence" value="ECO:0007669"/>
    <property type="project" value="UniProtKB-ARBA"/>
</dbReference>
<dbReference type="PANTHER" id="PTHR36435:SF1">
    <property type="entry name" value="CAAX AMINO TERMINAL PROTEASE FAMILY PROTEIN"/>
    <property type="match status" value="1"/>
</dbReference>
<gene>
    <name evidence="3" type="ORF">CLCOL_08140</name>
</gene>
<feature type="transmembrane region" description="Helical" evidence="1">
    <location>
        <begin position="287"/>
        <end position="306"/>
    </location>
</feature>
<keyword evidence="1" id="KW-0472">Membrane</keyword>
<dbReference type="PANTHER" id="PTHR36435">
    <property type="entry name" value="SLR1288 PROTEIN"/>
    <property type="match status" value="1"/>
</dbReference>
<dbReference type="RefSeq" id="WP_061857717.1">
    <property type="nucleotide sequence ID" value="NZ_LTBB01000003.1"/>
</dbReference>
<keyword evidence="1" id="KW-0812">Transmembrane</keyword>
<feature type="transmembrane region" description="Helical" evidence="1">
    <location>
        <begin position="40"/>
        <end position="60"/>
    </location>
</feature>
<sequence>MENKSVFQANLFAFILLLLYAIAPMALIPIFRRMNISSELYIVLPQILLLLIPTIIYFIITKKPIKDTLKLKKIGIKSIGIIIAVGIFAQPIAMFLSFITQFVFPNRISQVVLSLDDIPLIVRLCIIALIPAICEEITMRGVVLAGYENINIRKAALMTGTFFGILHLDGNQLLYAFVLGIIFAYLVRITGSIYSSMICHFTINGTQVLLSELATKMMRLGGESVELAQNTGISSMSKAQLINTFFSMLILGIICLGIIIILIGKLTKIYGKDGLEERETSVKVMNWPVYGALIVYAVVILVELVGT</sequence>
<dbReference type="PATRIC" id="fig|1121305.3.peg.828"/>
<evidence type="ECO:0000313" key="3">
    <source>
        <dbReference type="EMBL" id="KYH29583.1"/>
    </source>
</evidence>
<keyword evidence="3" id="KW-0378">Hydrolase</keyword>
<comment type="caution">
    <text evidence="3">The sequence shown here is derived from an EMBL/GenBank/DDBJ whole genome shotgun (WGS) entry which is preliminary data.</text>
</comment>
<dbReference type="STRING" id="1121305.CLCOL_08140"/>
<dbReference type="Pfam" id="PF02517">
    <property type="entry name" value="Rce1-like"/>
    <property type="match status" value="1"/>
</dbReference>
<dbReference type="Proteomes" id="UP000075374">
    <property type="component" value="Unassembled WGS sequence"/>
</dbReference>
<dbReference type="AlphaFoldDB" id="A0A151APR7"/>
<keyword evidence="4" id="KW-1185">Reference proteome</keyword>
<dbReference type="InterPro" id="IPR052710">
    <property type="entry name" value="CAAX_protease"/>
</dbReference>
<name>A0A151APR7_9CLOT</name>
<dbReference type="GO" id="GO:0080120">
    <property type="term" value="P:CAAX-box protein maturation"/>
    <property type="evidence" value="ECO:0007669"/>
    <property type="project" value="UniProtKB-ARBA"/>
</dbReference>
<evidence type="ECO:0000259" key="2">
    <source>
        <dbReference type="Pfam" id="PF02517"/>
    </source>
</evidence>
<reference evidence="3 4" key="1">
    <citation type="submission" date="2016-02" db="EMBL/GenBank/DDBJ databases">
        <title>Genome sequence of Clostridium colicanis DSM 13634.</title>
        <authorList>
            <person name="Poehlein A."/>
            <person name="Daniel R."/>
        </authorList>
    </citation>
    <scope>NUCLEOTIDE SEQUENCE [LARGE SCALE GENOMIC DNA]</scope>
    <source>
        <strain evidence="3 4">DSM 13634</strain>
    </source>
</reference>
<protein>
    <submittedName>
        <fullName evidence="3">CAAX amino terminal protease self-immunity</fullName>
    </submittedName>
</protein>
<feature type="domain" description="CAAX prenyl protease 2/Lysostaphin resistance protein A-like" evidence="2">
    <location>
        <begin position="120"/>
        <end position="205"/>
    </location>
</feature>
<organism evidence="3 4">
    <name type="scientific">Clostridium colicanis DSM 13634</name>
    <dbReference type="NCBI Taxonomy" id="1121305"/>
    <lineage>
        <taxon>Bacteria</taxon>
        <taxon>Bacillati</taxon>
        <taxon>Bacillota</taxon>
        <taxon>Clostridia</taxon>
        <taxon>Eubacteriales</taxon>
        <taxon>Clostridiaceae</taxon>
        <taxon>Clostridium</taxon>
    </lineage>
</organism>
<feature type="transmembrane region" description="Helical" evidence="1">
    <location>
        <begin position="245"/>
        <end position="267"/>
    </location>
</feature>
<evidence type="ECO:0000313" key="4">
    <source>
        <dbReference type="Proteomes" id="UP000075374"/>
    </source>
</evidence>
<dbReference type="EMBL" id="LTBB01000003">
    <property type="protein sequence ID" value="KYH29583.1"/>
    <property type="molecule type" value="Genomic_DNA"/>
</dbReference>
<evidence type="ECO:0000256" key="1">
    <source>
        <dbReference type="SAM" id="Phobius"/>
    </source>
</evidence>
<dbReference type="GO" id="GO:0006508">
    <property type="term" value="P:proteolysis"/>
    <property type="evidence" value="ECO:0007669"/>
    <property type="project" value="UniProtKB-KW"/>
</dbReference>
<keyword evidence="1" id="KW-1133">Transmembrane helix</keyword>
<keyword evidence="3" id="KW-0645">Protease</keyword>
<feature type="transmembrane region" description="Helical" evidence="1">
    <location>
        <begin position="7"/>
        <end position="28"/>
    </location>
</feature>
<feature type="transmembrane region" description="Helical" evidence="1">
    <location>
        <begin position="174"/>
        <end position="194"/>
    </location>
</feature>
<feature type="transmembrane region" description="Helical" evidence="1">
    <location>
        <begin position="81"/>
        <end position="100"/>
    </location>
</feature>
<accession>A0A151APR7</accession>